<feature type="transmembrane region" description="Helical" evidence="9">
    <location>
        <begin position="260"/>
        <end position="282"/>
    </location>
</feature>
<evidence type="ECO:0000256" key="2">
    <source>
        <dbReference type="ARBA" id="ARBA00010666"/>
    </source>
</evidence>
<evidence type="ECO:0000259" key="11">
    <source>
        <dbReference type="Pfam" id="PF07779"/>
    </source>
</evidence>
<feature type="transmembrane region" description="Helical" evidence="9">
    <location>
        <begin position="832"/>
        <end position="855"/>
    </location>
</feature>
<comment type="similarity">
    <text evidence="2">Belongs to the PC-esterase family. CASD1 subfamily.</text>
</comment>
<feature type="transmembrane region" description="Helical" evidence="9">
    <location>
        <begin position="974"/>
        <end position="992"/>
    </location>
</feature>
<dbReference type="PANTHER" id="PTHR13533">
    <property type="entry name" value="N-ACETYLNEURAMINATE 9-O-ACETYLTRANSFERASE"/>
    <property type="match status" value="1"/>
</dbReference>
<dbReference type="GO" id="GO:0005975">
    <property type="term" value="P:carbohydrate metabolic process"/>
    <property type="evidence" value="ECO:0007669"/>
    <property type="project" value="UniProtKB-ARBA"/>
</dbReference>
<keyword evidence="6 9" id="KW-0472">Membrane</keyword>
<reference evidence="12 13" key="1">
    <citation type="submission" date="2019-02" db="EMBL/GenBank/DDBJ databases">
        <title>Genome sequencing of the rare red list fungi Hericium alpestre (H. flagellum).</title>
        <authorList>
            <person name="Buettner E."/>
            <person name="Kellner H."/>
        </authorList>
    </citation>
    <scope>NUCLEOTIDE SEQUENCE [LARGE SCALE GENOMIC DNA]</scope>
    <source>
        <strain evidence="12 13">DSM 108284</strain>
    </source>
</reference>
<feature type="transmembrane region" description="Helical" evidence="9">
    <location>
        <begin position="908"/>
        <end position="929"/>
    </location>
</feature>
<feature type="region of interest" description="Disordered" evidence="8">
    <location>
        <begin position="150"/>
        <end position="174"/>
    </location>
</feature>
<dbReference type="PANTHER" id="PTHR13533:SF1">
    <property type="entry name" value="N-ACETYLNEURAMINATE 9-O-ACETYLTRANSFERASE"/>
    <property type="match status" value="1"/>
</dbReference>
<feature type="region of interest" description="Disordered" evidence="8">
    <location>
        <begin position="1056"/>
        <end position="1131"/>
    </location>
</feature>
<dbReference type="SUPFAM" id="SSF144091">
    <property type="entry name" value="Rhomboid-like"/>
    <property type="match status" value="1"/>
</dbReference>
<dbReference type="EMBL" id="SFCI01000001">
    <property type="protein sequence ID" value="TFY83996.1"/>
    <property type="molecule type" value="Genomic_DNA"/>
</dbReference>
<feature type="transmembrane region" description="Helical" evidence="9">
    <location>
        <begin position="801"/>
        <end position="820"/>
    </location>
</feature>
<evidence type="ECO:0000259" key="10">
    <source>
        <dbReference type="Pfam" id="PF01694"/>
    </source>
</evidence>
<proteinExistence type="inferred from homology"/>
<keyword evidence="7" id="KW-0325">Glycoprotein</keyword>
<dbReference type="GO" id="GO:0016740">
    <property type="term" value="F:transferase activity"/>
    <property type="evidence" value="ECO:0007669"/>
    <property type="project" value="UniProtKB-KW"/>
</dbReference>
<evidence type="ECO:0000256" key="5">
    <source>
        <dbReference type="ARBA" id="ARBA00022989"/>
    </source>
</evidence>
<evidence type="ECO:0000256" key="4">
    <source>
        <dbReference type="ARBA" id="ARBA00022692"/>
    </source>
</evidence>
<evidence type="ECO:0000313" key="13">
    <source>
        <dbReference type="Proteomes" id="UP000298061"/>
    </source>
</evidence>
<evidence type="ECO:0000313" key="12">
    <source>
        <dbReference type="EMBL" id="TFY83996.1"/>
    </source>
</evidence>
<feature type="domain" description="Peptidase S54 rhomboid" evidence="10">
    <location>
        <begin position="258"/>
        <end position="392"/>
    </location>
</feature>
<dbReference type="AlphaFoldDB" id="A0A4Z0AA69"/>
<feature type="transmembrane region" description="Helical" evidence="9">
    <location>
        <begin position="688"/>
        <end position="705"/>
    </location>
</feature>
<name>A0A4Z0AA69_9AGAM</name>
<evidence type="ECO:0000256" key="9">
    <source>
        <dbReference type="SAM" id="Phobius"/>
    </source>
</evidence>
<comment type="subcellular location">
    <subcellularLocation>
        <location evidence="1">Membrane</location>
        <topology evidence="1">Multi-pass membrane protein</topology>
    </subcellularLocation>
</comment>
<feature type="compositionally biased region" description="Polar residues" evidence="8">
    <location>
        <begin position="48"/>
        <end position="63"/>
    </location>
</feature>
<evidence type="ECO:0008006" key="14">
    <source>
        <dbReference type="Google" id="ProtNLM"/>
    </source>
</evidence>
<dbReference type="Pfam" id="PF01694">
    <property type="entry name" value="Rhomboid"/>
    <property type="match status" value="1"/>
</dbReference>
<dbReference type="InterPro" id="IPR012419">
    <property type="entry name" value="Cas1_AcylTrans_dom"/>
</dbReference>
<dbReference type="OrthoDB" id="1932925at2759"/>
<feature type="region of interest" description="Disordered" evidence="8">
    <location>
        <begin position="1"/>
        <end position="70"/>
    </location>
</feature>
<dbReference type="Proteomes" id="UP000298061">
    <property type="component" value="Unassembled WGS sequence"/>
</dbReference>
<feature type="transmembrane region" description="Helical" evidence="9">
    <location>
        <begin position="875"/>
        <end position="896"/>
    </location>
</feature>
<feature type="domain" description="Cas1p 10 TM acyl transferase" evidence="11">
    <location>
        <begin position="606"/>
        <end position="1048"/>
    </location>
</feature>
<dbReference type="GO" id="GO:0004252">
    <property type="term" value="F:serine-type endopeptidase activity"/>
    <property type="evidence" value="ECO:0007669"/>
    <property type="project" value="InterPro"/>
</dbReference>
<dbReference type="GO" id="GO:0016020">
    <property type="term" value="C:membrane"/>
    <property type="evidence" value="ECO:0007669"/>
    <property type="project" value="UniProtKB-SubCell"/>
</dbReference>
<feature type="transmembrane region" description="Helical" evidence="9">
    <location>
        <begin position="294"/>
        <end position="313"/>
    </location>
</feature>
<evidence type="ECO:0000256" key="6">
    <source>
        <dbReference type="ARBA" id="ARBA00023136"/>
    </source>
</evidence>
<keyword evidence="4 9" id="KW-0812">Transmembrane</keyword>
<feature type="transmembrane region" description="Helical" evidence="9">
    <location>
        <begin position="352"/>
        <end position="369"/>
    </location>
</feature>
<sequence length="1164" mass="130152">MASSNPPHDRAQFDAFGDYDYHQTSNEHFSNSDETPRSNPITMPVGDVSNSESALIFTSGQRPSSPPDYVKAPTHLDSLDDWSTTPSVYSHVTPAGENRSYYEDPFNPYTDAHAKTASTLYNDKPDDSLVQNASGYGKNPDYQDLEYAEPFDHNAIPPPPAAAKSSPFDRFTNASGKYPLEQQIEAKKRGPTVNPMLGPSESALIRVGARFPPCMKDVQDIPLTTQFPCLNDTANPPDKLCTIEDVCGFGGFNGKEPNQWWRFITPIFLHAGIIHILLNMLAQLTAAAEVEREMGSPFFFIVYFAAGIFGNVLGGNFSLVGVPSVGASGAIFGVVAVSWIDLFGNWQFQYRPLVFMIIELIIGIGIGYIPYVDNFAHLGGFLMGILTGMTLYPIISTTKTHRTVVWFLRLAAIPLAVVLFVVLIRNFYTSNPYADEILHEKIPAVSPSGAPLSERPTLLVLGSGLWYLRYADTSGGLSAWEANIENILGSIQKARSKLADEIVILPIEDVISSKLSYERASTMLAPDRDAMNSDLYHRIYPVSSSGFGLVSSSKPRVPVSLPLAFNEMLDPSQTEDGLHFSDAIVRAQANILLNLRCNEEMPKVFPLDKTCCRSYPMPSVLHFIVLAAVLLWGYTYFMHSPIGPRKTGTWMIGAEKLPPLVVSGALAATYLADRTGFWLKEQKQFDPWTFGFLNVLCLGIGLVTVKRADKDLGFLNREQTDEWKGWMQIAILIYHYFGASKISGIYNPIRVLVAAYLFMTGYGHTTFYVKKADFGFLRVAQIMVRLNLFTLLLAYTMNTDYISYYFAPLVSMWYLIIYGTMAVGSQFNDRTIFLVGKILVSMGLVSWFMAEPWLLEMLFDFLARFCHIRWSAKEWAFRFNLDLWIVYFGMFSALAFIKIREHRLTDHLYWPLAVKVAIGAAALVMLWFFGFELAQPNKFVYNGWHPYVSFLPIAAFVVLRNANVILRSASSRAFAFIGTCSLETFIIQYHLWLAADTKGILIVIPWTRWRSLNMAITAVMFVYISHHVANATGEITAWICGTGRKKQLPTTTNDVAYTQLSPSSRHDRETAYPPVAAESVPLTTQNESARNKESDGDADGLPEPPSTPMRPRWVDRLAEGSSPPNPGFRVWGGETTKWRPDVHAKVIIGLVLMWVLNMLWPTPQ</sequence>
<organism evidence="12 13">
    <name type="scientific">Hericium alpestre</name>
    <dbReference type="NCBI Taxonomy" id="135208"/>
    <lineage>
        <taxon>Eukaryota</taxon>
        <taxon>Fungi</taxon>
        <taxon>Dikarya</taxon>
        <taxon>Basidiomycota</taxon>
        <taxon>Agaricomycotina</taxon>
        <taxon>Agaricomycetes</taxon>
        <taxon>Russulales</taxon>
        <taxon>Hericiaceae</taxon>
        <taxon>Hericium</taxon>
    </lineage>
</organism>
<feature type="transmembrane region" description="Helical" evidence="9">
    <location>
        <begin position="619"/>
        <end position="637"/>
    </location>
</feature>
<feature type="transmembrane region" description="Helical" evidence="9">
    <location>
        <begin position="726"/>
        <end position="746"/>
    </location>
</feature>
<comment type="caution">
    <text evidence="12">The sequence shown here is derived from an EMBL/GenBank/DDBJ whole genome shotgun (WGS) entry which is preliminary data.</text>
</comment>
<evidence type="ECO:0000256" key="1">
    <source>
        <dbReference type="ARBA" id="ARBA00004141"/>
    </source>
</evidence>
<dbReference type="InterPro" id="IPR035952">
    <property type="entry name" value="Rhomboid-like_sf"/>
</dbReference>
<dbReference type="Gene3D" id="1.20.1540.10">
    <property type="entry name" value="Rhomboid-like"/>
    <property type="match status" value="1"/>
</dbReference>
<feature type="transmembrane region" description="Helical" evidence="9">
    <location>
        <begin position="407"/>
        <end position="428"/>
    </location>
</feature>
<evidence type="ECO:0000256" key="3">
    <source>
        <dbReference type="ARBA" id="ARBA00022679"/>
    </source>
</evidence>
<feature type="transmembrane region" description="Helical" evidence="9">
    <location>
        <begin position="944"/>
        <end position="962"/>
    </location>
</feature>
<keyword evidence="3" id="KW-0808">Transferase</keyword>
<feature type="transmembrane region" description="Helical" evidence="9">
    <location>
        <begin position="776"/>
        <end position="795"/>
    </location>
</feature>
<dbReference type="GO" id="GO:0005794">
    <property type="term" value="C:Golgi apparatus"/>
    <property type="evidence" value="ECO:0007669"/>
    <property type="project" value="UniProtKB-ARBA"/>
</dbReference>
<protein>
    <recommendedName>
        <fullName evidence="14">Peptidase S54 rhomboid domain-containing protein</fullName>
    </recommendedName>
</protein>
<dbReference type="Pfam" id="PF07779">
    <property type="entry name" value="Cas1_AcylT"/>
    <property type="match status" value="1"/>
</dbReference>
<feature type="transmembrane region" description="Helical" evidence="9">
    <location>
        <begin position="375"/>
        <end position="395"/>
    </location>
</feature>
<evidence type="ECO:0000256" key="7">
    <source>
        <dbReference type="ARBA" id="ARBA00023180"/>
    </source>
</evidence>
<dbReference type="InterPro" id="IPR022764">
    <property type="entry name" value="Peptidase_S54_rhomboid_dom"/>
</dbReference>
<keyword evidence="13" id="KW-1185">Reference proteome</keyword>
<evidence type="ECO:0000256" key="8">
    <source>
        <dbReference type="SAM" id="MobiDB-lite"/>
    </source>
</evidence>
<accession>A0A4Z0AA69</accession>
<gene>
    <name evidence="12" type="ORF">EWM64_g4</name>
</gene>
<keyword evidence="5 9" id="KW-1133">Transmembrane helix</keyword>
<feature type="transmembrane region" description="Helical" evidence="9">
    <location>
        <begin position="319"/>
        <end position="340"/>
    </location>
</feature>